<sequence length="71" mass="8329">MKAKSNAAFELEREAMSSAERELLKRDLNRVIDEYFERDDGTDIDVTKTRNGYSVCVLFKARRIKKMRSPQ</sequence>
<dbReference type="Proteomes" id="UP000824179">
    <property type="component" value="Unassembled WGS sequence"/>
</dbReference>
<proteinExistence type="predicted"/>
<protein>
    <submittedName>
        <fullName evidence="1">Uncharacterized protein</fullName>
    </submittedName>
</protein>
<organism evidence="1 2">
    <name type="scientific">Candidatus Coproplasma stercoripullorum</name>
    <dbReference type="NCBI Taxonomy" id="2840751"/>
    <lineage>
        <taxon>Bacteria</taxon>
        <taxon>Bacillati</taxon>
        <taxon>Bacillota</taxon>
        <taxon>Clostridia</taxon>
        <taxon>Eubacteriales</taxon>
        <taxon>Candidatus Coproplasma</taxon>
    </lineage>
</organism>
<reference evidence="1" key="1">
    <citation type="submission" date="2020-10" db="EMBL/GenBank/DDBJ databases">
        <authorList>
            <person name="Gilroy R."/>
        </authorList>
    </citation>
    <scope>NUCLEOTIDE SEQUENCE</scope>
    <source>
        <strain evidence="1">ChiW25-3613</strain>
    </source>
</reference>
<comment type="caution">
    <text evidence="1">The sequence shown here is derived from an EMBL/GenBank/DDBJ whole genome shotgun (WGS) entry which is preliminary data.</text>
</comment>
<accession>A0A9D1AEF9</accession>
<dbReference type="EMBL" id="DVHB01000006">
    <property type="protein sequence ID" value="HIR38788.1"/>
    <property type="molecule type" value="Genomic_DNA"/>
</dbReference>
<dbReference type="AlphaFoldDB" id="A0A9D1AEF9"/>
<name>A0A9D1AEF9_9FIRM</name>
<gene>
    <name evidence="1" type="ORF">IAB90_00240</name>
</gene>
<evidence type="ECO:0000313" key="2">
    <source>
        <dbReference type="Proteomes" id="UP000824179"/>
    </source>
</evidence>
<reference evidence="1" key="2">
    <citation type="journal article" date="2021" name="PeerJ">
        <title>Extensive microbial diversity within the chicken gut microbiome revealed by metagenomics and culture.</title>
        <authorList>
            <person name="Gilroy R."/>
            <person name="Ravi A."/>
            <person name="Getino M."/>
            <person name="Pursley I."/>
            <person name="Horton D.L."/>
            <person name="Alikhan N.F."/>
            <person name="Baker D."/>
            <person name="Gharbi K."/>
            <person name="Hall N."/>
            <person name="Watson M."/>
            <person name="Adriaenssens E.M."/>
            <person name="Foster-Nyarko E."/>
            <person name="Jarju S."/>
            <person name="Secka A."/>
            <person name="Antonio M."/>
            <person name="Oren A."/>
            <person name="Chaudhuri R.R."/>
            <person name="La Ragione R."/>
            <person name="Hildebrand F."/>
            <person name="Pallen M.J."/>
        </authorList>
    </citation>
    <scope>NUCLEOTIDE SEQUENCE</scope>
    <source>
        <strain evidence="1">ChiW25-3613</strain>
    </source>
</reference>
<evidence type="ECO:0000313" key="1">
    <source>
        <dbReference type="EMBL" id="HIR38788.1"/>
    </source>
</evidence>